<dbReference type="HOGENOM" id="CLU_2988605_0_0_9"/>
<dbReference type="STRING" id="537013.CLOSTMETH_03159"/>
<reference evidence="1 2" key="2">
    <citation type="submission" date="2009-02" db="EMBL/GenBank/DDBJ databases">
        <title>Draft genome sequence of Clostridium methylpentosum (DSM 5476).</title>
        <authorList>
            <person name="Sudarsanam P."/>
            <person name="Ley R."/>
            <person name="Guruge J."/>
            <person name="Turnbaugh P.J."/>
            <person name="Mahowald M."/>
            <person name="Liep D."/>
            <person name="Gordon J."/>
        </authorList>
    </citation>
    <scope>NUCLEOTIDE SEQUENCE [LARGE SCALE GENOMIC DNA]</scope>
    <source>
        <strain evidence="1 2">DSM 5476</strain>
    </source>
</reference>
<proteinExistence type="predicted"/>
<evidence type="ECO:0000313" key="2">
    <source>
        <dbReference type="Proteomes" id="UP000003340"/>
    </source>
</evidence>
<dbReference type="Proteomes" id="UP000003340">
    <property type="component" value="Unassembled WGS sequence"/>
</dbReference>
<name>C0EH14_9FIRM</name>
<dbReference type="AlphaFoldDB" id="C0EH14"/>
<reference evidence="1 2" key="1">
    <citation type="submission" date="2009-01" db="EMBL/GenBank/DDBJ databases">
        <authorList>
            <person name="Fulton L."/>
            <person name="Clifton S."/>
            <person name="Fulton B."/>
            <person name="Xu J."/>
            <person name="Minx P."/>
            <person name="Pepin K.H."/>
            <person name="Johnson M."/>
            <person name="Bhonagiri V."/>
            <person name="Nash W.E."/>
            <person name="Mardis E.R."/>
            <person name="Wilson R.K."/>
        </authorList>
    </citation>
    <scope>NUCLEOTIDE SEQUENCE [LARGE SCALE GENOMIC DNA]</scope>
    <source>
        <strain evidence="1 2">DSM 5476</strain>
    </source>
</reference>
<accession>C0EH14</accession>
<dbReference type="EMBL" id="ACEC01000113">
    <property type="protein sequence ID" value="EEG29267.1"/>
    <property type="molecule type" value="Genomic_DNA"/>
</dbReference>
<protein>
    <submittedName>
        <fullName evidence="1">Uncharacterized protein</fullName>
    </submittedName>
</protein>
<evidence type="ECO:0000313" key="1">
    <source>
        <dbReference type="EMBL" id="EEG29267.1"/>
    </source>
</evidence>
<organism evidence="1 2">
    <name type="scientific">[Clostridium] methylpentosum DSM 5476</name>
    <dbReference type="NCBI Taxonomy" id="537013"/>
    <lineage>
        <taxon>Bacteria</taxon>
        <taxon>Bacillati</taxon>
        <taxon>Bacillota</taxon>
        <taxon>Clostridia</taxon>
        <taxon>Eubacteriales</taxon>
        <taxon>Oscillospiraceae</taxon>
        <taxon>Oscillospiraceae incertae sedis</taxon>
    </lineage>
</organism>
<sequence>MNENKQYEIANLSAKDSLQLANLEKQFKSESGEQVILIAYQKKEGNPPSHNIHPDIQ</sequence>
<comment type="caution">
    <text evidence="1">The sequence shown here is derived from an EMBL/GenBank/DDBJ whole genome shotgun (WGS) entry which is preliminary data.</text>
</comment>
<keyword evidence="2" id="KW-1185">Reference proteome</keyword>
<gene>
    <name evidence="1" type="ORF">CLOSTMETH_03159</name>
</gene>